<comment type="caution">
    <text evidence="6">The sequence shown here is derived from an EMBL/GenBank/DDBJ whole genome shotgun (WGS) entry which is preliminary data.</text>
</comment>
<dbReference type="NCBIfam" id="NF005927">
    <property type="entry name" value="PRK07942.1"/>
    <property type="match status" value="1"/>
</dbReference>
<evidence type="ECO:0000256" key="2">
    <source>
        <dbReference type="ARBA" id="ARBA00022801"/>
    </source>
</evidence>
<dbReference type="PANTHER" id="PTHR30231">
    <property type="entry name" value="DNA POLYMERASE III SUBUNIT EPSILON"/>
    <property type="match status" value="1"/>
</dbReference>
<feature type="domain" description="Exonuclease" evidence="5">
    <location>
        <begin position="12"/>
        <end position="193"/>
    </location>
</feature>
<dbReference type="InterPro" id="IPR012337">
    <property type="entry name" value="RNaseH-like_sf"/>
</dbReference>
<keyword evidence="6" id="KW-0808">Transferase</keyword>
<protein>
    <submittedName>
        <fullName evidence="6">DNA polymerase-3 subunit epsilon</fullName>
        <ecNumber evidence="6">2.7.7.7</ecNumber>
    </submittedName>
</protein>
<keyword evidence="7" id="KW-1185">Reference proteome</keyword>
<dbReference type="SMART" id="SM00479">
    <property type="entry name" value="EXOIII"/>
    <property type="match status" value="1"/>
</dbReference>
<dbReference type="SUPFAM" id="SSF53098">
    <property type="entry name" value="Ribonuclease H-like"/>
    <property type="match status" value="1"/>
</dbReference>
<dbReference type="GO" id="GO:0008408">
    <property type="term" value="F:3'-5' exonuclease activity"/>
    <property type="evidence" value="ECO:0007669"/>
    <property type="project" value="TreeGrafter"/>
</dbReference>
<name>A0A7W7T4K9_9PSEU</name>
<reference evidence="6 7" key="1">
    <citation type="submission" date="2020-08" db="EMBL/GenBank/DDBJ databases">
        <title>Sequencing the genomes of 1000 actinobacteria strains.</title>
        <authorList>
            <person name="Klenk H.-P."/>
        </authorList>
    </citation>
    <scope>NUCLEOTIDE SEQUENCE [LARGE SCALE GENOMIC DNA]</scope>
    <source>
        <strain evidence="6 7">DSM 45084</strain>
    </source>
</reference>
<evidence type="ECO:0000256" key="4">
    <source>
        <dbReference type="SAM" id="MobiDB-lite"/>
    </source>
</evidence>
<evidence type="ECO:0000313" key="6">
    <source>
        <dbReference type="EMBL" id="MBB4966459.1"/>
    </source>
</evidence>
<dbReference type="AlphaFoldDB" id="A0A7W7T4K9"/>
<feature type="region of interest" description="Disordered" evidence="4">
    <location>
        <begin position="257"/>
        <end position="279"/>
    </location>
</feature>
<keyword evidence="3" id="KW-0269">Exonuclease</keyword>
<dbReference type="GO" id="GO:0003887">
    <property type="term" value="F:DNA-directed DNA polymerase activity"/>
    <property type="evidence" value="ECO:0007669"/>
    <property type="project" value="UniProtKB-EC"/>
</dbReference>
<gene>
    <name evidence="6" type="ORF">F4559_003818</name>
</gene>
<dbReference type="InterPro" id="IPR036397">
    <property type="entry name" value="RNaseH_sf"/>
</dbReference>
<sequence>MNDSTGSWGEGPLVAFDLETTATDPHRDRIVTASVVTITPRGDGPPSVRTRTWLADPGVEIPPDATAIHGISTEHARAQGRPAAEVVAEVVDHLAAVWRPDVALCVFNAVFDLTMLDAESSRHLDRPLALTGPVLDPLCVDRHLRPVRDFTDRRRLSDVCAHYGVRLEGAHTSDGDALAAARVAWKLARVHASEIGFLTLAELHDRQAAWHRAHEEEYALRLERKLTDRLARSGESEQTEEWRARVDRIREAGRHWPLTPDLGPVRPPRRSGPANANAPWTPALEAELRESWLATDPAETPETARKTLATHFARSPTAIRARLLRLGCDPEAPGRTCDPARAAELKRRYEAEYPRD</sequence>
<dbReference type="EC" id="2.7.7.7" evidence="6"/>
<dbReference type="RefSeq" id="WP_184670450.1">
    <property type="nucleotide sequence ID" value="NZ_BAABAI010000024.1"/>
</dbReference>
<evidence type="ECO:0000313" key="7">
    <source>
        <dbReference type="Proteomes" id="UP000542674"/>
    </source>
</evidence>
<dbReference type="EMBL" id="JACHJS010000001">
    <property type="protein sequence ID" value="MBB4966459.1"/>
    <property type="molecule type" value="Genomic_DNA"/>
</dbReference>
<dbReference type="InterPro" id="IPR013520">
    <property type="entry name" value="Ribonucl_H"/>
</dbReference>
<accession>A0A7W7T4K9</accession>
<dbReference type="Pfam" id="PF00929">
    <property type="entry name" value="RNase_T"/>
    <property type="match status" value="1"/>
</dbReference>
<keyword evidence="6" id="KW-0548">Nucleotidyltransferase</keyword>
<keyword evidence="2" id="KW-0378">Hydrolase</keyword>
<evidence type="ECO:0000256" key="3">
    <source>
        <dbReference type="ARBA" id="ARBA00022839"/>
    </source>
</evidence>
<dbReference type="GO" id="GO:0005829">
    <property type="term" value="C:cytosol"/>
    <property type="evidence" value="ECO:0007669"/>
    <property type="project" value="TreeGrafter"/>
</dbReference>
<dbReference type="PANTHER" id="PTHR30231:SF4">
    <property type="entry name" value="PROTEIN NEN2"/>
    <property type="match status" value="1"/>
</dbReference>
<dbReference type="Gene3D" id="3.30.420.10">
    <property type="entry name" value="Ribonuclease H-like superfamily/Ribonuclease H"/>
    <property type="match status" value="1"/>
</dbReference>
<organism evidence="6 7">
    <name type="scientific">Saccharothrix violaceirubra</name>
    <dbReference type="NCBI Taxonomy" id="413306"/>
    <lineage>
        <taxon>Bacteria</taxon>
        <taxon>Bacillati</taxon>
        <taxon>Actinomycetota</taxon>
        <taxon>Actinomycetes</taxon>
        <taxon>Pseudonocardiales</taxon>
        <taxon>Pseudonocardiaceae</taxon>
        <taxon>Saccharothrix</taxon>
    </lineage>
</organism>
<evidence type="ECO:0000259" key="5">
    <source>
        <dbReference type="SMART" id="SM00479"/>
    </source>
</evidence>
<evidence type="ECO:0000256" key="1">
    <source>
        <dbReference type="ARBA" id="ARBA00022722"/>
    </source>
</evidence>
<dbReference type="Proteomes" id="UP000542674">
    <property type="component" value="Unassembled WGS sequence"/>
</dbReference>
<proteinExistence type="predicted"/>
<dbReference type="GO" id="GO:0003676">
    <property type="term" value="F:nucleic acid binding"/>
    <property type="evidence" value="ECO:0007669"/>
    <property type="project" value="InterPro"/>
</dbReference>
<dbReference type="CDD" id="cd06127">
    <property type="entry name" value="DEDDh"/>
    <property type="match status" value="1"/>
</dbReference>
<keyword evidence="1" id="KW-0540">Nuclease</keyword>